<dbReference type="EMBL" id="CP124734">
    <property type="protein sequence ID" value="WHA43182.1"/>
    <property type="molecule type" value="Genomic_DNA"/>
</dbReference>
<proteinExistence type="predicted"/>
<organism evidence="2 3">
    <name type="scientific">Agrobacterium larrymoorei</name>
    <dbReference type="NCBI Taxonomy" id="160699"/>
    <lineage>
        <taxon>Bacteria</taxon>
        <taxon>Pseudomonadati</taxon>
        <taxon>Pseudomonadota</taxon>
        <taxon>Alphaproteobacteria</taxon>
        <taxon>Hyphomicrobiales</taxon>
        <taxon>Rhizobiaceae</taxon>
        <taxon>Rhizobium/Agrobacterium group</taxon>
        <taxon>Agrobacterium</taxon>
    </lineage>
</organism>
<evidence type="ECO:0000313" key="2">
    <source>
        <dbReference type="EMBL" id="WHA43182.1"/>
    </source>
</evidence>
<evidence type="ECO:0000313" key="3">
    <source>
        <dbReference type="Proteomes" id="UP000298664"/>
    </source>
</evidence>
<protein>
    <recommendedName>
        <fullName evidence="1">DUF6894 domain-containing protein</fullName>
    </recommendedName>
</protein>
<dbReference type="AlphaFoldDB" id="A0AAF0KGH2"/>
<gene>
    <name evidence="2" type="ORF">CFBP5477_018190</name>
</gene>
<sequence>MPKYYFNVLTRDGRVEDPEGSDLPGLEEAYNSAIEDARALMSEAVLEGKDISSRNIEICDEEHSPVQIVPFREALKVID</sequence>
<reference evidence="2" key="1">
    <citation type="submission" date="2023-05" db="EMBL/GenBank/DDBJ databases">
        <title>Complete genome sequence of Agrobacterium larrymoorei CFBP5477.</title>
        <authorList>
            <person name="Yen H.-C."/>
            <person name="Chou L."/>
            <person name="Lin Y.-C."/>
            <person name="Lai E.-M."/>
            <person name="Kuo C.-H."/>
        </authorList>
    </citation>
    <scope>NUCLEOTIDE SEQUENCE</scope>
    <source>
        <strain evidence="2">CFBP5477</strain>
    </source>
</reference>
<accession>A0AAF0KGH2</accession>
<feature type="domain" description="DUF6894" evidence="1">
    <location>
        <begin position="4"/>
        <end position="71"/>
    </location>
</feature>
<dbReference type="InterPro" id="IPR054189">
    <property type="entry name" value="DUF6894"/>
</dbReference>
<dbReference type="Pfam" id="PF21834">
    <property type="entry name" value="DUF6894"/>
    <property type="match status" value="1"/>
</dbReference>
<dbReference type="Proteomes" id="UP000298664">
    <property type="component" value="Chromosome Linear"/>
</dbReference>
<evidence type="ECO:0000259" key="1">
    <source>
        <dbReference type="Pfam" id="PF21834"/>
    </source>
</evidence>
<name>A0AAF0KGH2_9HYPH</name>
<dbReference type="RefSeq" id="WP_137395135.1">
    <property type="nucleotide sequence ID" value="NZ_CP124734.1"/>
</dbReference>